<organism evidence="7 8">
    <name type="scientific">Ditylenchus dipsaci</name>
    <dbReference type="NCBI Taxonomy" id="166011"/>
    <lineage>
        <taxon>Eukaryota</taxon>
        <taxon>Metazoa</taxon>
        <taxon>Ecdysozoa</taxon>
        <taxon>Nematoda</taxon>
        <taxon>Chromadorea</taxon>
        <taxon>Rhabditida</taxon>
        <taxon>Tylenchina</taxon>
        <taxon>Tylenchomorpha</taxon>
        <taxon>Sphaerularioidea</taxon>
        <taxon>Anguinidae</taxon>
        <taxon>Anguininae</taxon>
        <taxon>Ditylenchus</taxon>
    </lineage>
</organism>
<keyword evidence="7" id="KW-1185">Reference proteome</keyword>
<keyword evidence="5" id="KW-0813">Transport</keyword>
<feature type="transmembrane region" description="Helical" evidence="5">
    <location>
        <begin position="176"/>
        <end position="198"/>
    </location>
</feature>
<dbReference type="PANTHER" id="PTHR10687:SF2">
    <property type="entry name" value="SECRETORY CARRIER-ASSOCIATED MEMBRANE PROTEIN"/>
    <property type="match status" value="1"/>
</dbReference>
<feature type="transmembrane region" description="Helical" evidence="5">
    <location>
        <begin position="253"/>
        <end position="278"/>
    </location>
</feature>
<dbReference type="GO" id="GO:0055038">
    <property type="term" value="C:recycling endosome membrane"/>
    <property type="evidence" value="ECO:0007669"/>
    <property type="project" value="TreeGrafter"/>
</dbReference>
<keyword evidence="2 5" id="KW-0812">Transmembrane</keyword>
<keyword evidence="3 5" id="KW-1133">Transmembrane helix</keyword>
<evidence type="ECO:0000256" key="5">
    <source>
        <dbReference type="RuleBase" id="RU363122"/>
    </source>
</evidence>
<dbReference type="InterPro" id="IPR007273">
    <property type="entry name" value="SCAMP"/>
</dbReference>
<proteinExistence type="inferred from homology"/>
<evidence type="ECO:0000313" key="8">
    <source>
        <dbReference type="WBParaSite" id="jg10407"/>
    </source>
</evidence>
<name>A0A915CN91_9BILA</name>
<evidence type="ECO:0000256" key="2">
    <source>
        <dbReference type="ARBA" id="ARBA00022692"/>
    </source>
</evidence>
<dbReference type="WBParaSite" id="jg10407">
    <property type="protein sequence ID" value="jg10407"/>
    <property type="gene ID" value="jg10407"/>
</dbReference>
<comment type="subcellular location">
    <subcellularLocation>
        <location evidence="1 5">Membrane</location>
        <topology evidence="1 5">Multi-pass membrane protein</topology>
    </subcellularLocation>
</comment>
<evidence type="ECO:0000256" key="4">
    <source>
        <dbReference type="ARBA" id="ARBA00023136"/>
    </source>
</evidence>
<feature type="compositionally biased region" description="Basic and acidic residues" evidence="6">
    <location>
        <begin position="71"/>
        <end position="97"/>
    </location>
</feature>
<accession>A0A915CN91</accession>
<protein>
    <recommendedName>
        <fullName evidence="5">Secretory carrier-associated membrane protein</fullName>
        <shortName evidence="5">Secretory carrier membrane protein</shortName>
    </recommendedName>
</protein>
<feature type="transmembrane region" description="Helical" evidence="5">
    <location>
        <begin position="148"/>
        <end position="170"/>
    </location>
</feature>
<evidence type="ECO:0000256" key="3">
    <source>
        <dbReference type="ARBA" id="ARBA00022989"/>
    </source>
</evidence>
<feature type="compositionally biased region" description="Polar residues" evidence="6">
    <location>
        <begin position="36"/>
        <end position="66"/>
    </location>
</feature>
<reference evidence="8" key="1">
    <citation type="submission" date="2022-11" db="UniProtKB">
        <authorList>
            <consortium name="WormBaseParasite"/>
        </authorList>
    </citation>
    <scope>IDENTIFICATION</scope>
</reference>
<dbReference type="GO" id="GO:0032588">
    <property type="term" value="C:trans-Golgi network membrane"/>
    <property type="evidence" value="ECO:0007669"/>
    <property type="project" value="TreeGrafter"/>
</dbReference>
<evidence type="ECO:0000256" key="6">
    <source>
        <dbReference type="SAM" id="MobiDB-lite"/>
    </source>
</evidence>
<dbReference type="Pfam" id="PF04144">
    <property type="entry name" value="SCAMP"/>
    <property type="match status" value="1"/>
</dbReference>
<dbReference type="PANTHER" id="PTHR10687">
    <property type="entry name" value="SECRETORY CARRIER-ASSOCIATED MEMBRANE PROTEIN SCAMP"/>
    <property type="match status" value="1"/>
</dbReference>
<sequence>MSGLNANPFADPFADPSVQKAAKTSSADSTEEYNPFANQQPPTSQAKTGSTAPASATRPLSSTTIPISDEDLFRQQEELRKREQDLQRRQQEFERRQQSIGGGAGGGRAPHPHNWPPVPSFVPVEPCFYQDIDVEIPVQFQETVRMVYYVYLVYVLALVTNVIGSLFYMLFANGGIGLLFLGVIQLVLFTPCSFLFWYRPVYKAFRDDSSFNFMIFFMVLFFHTMFCFIQALGLSQYACGWSNTIDAFKSSHILTGLVMMGPTLAFTAAFAGMVLSLVKVHRFYRGAGFSIDKARKEFSDGVMSDKNVQQAANSAARAAASHAVNEAARGRY</sequence>
<evidence type="ECO:0000313" key="7">
    <source>
        <dbReference type="Proteomes" id="UP000887574"/>
    </source>
</evidence>
<dbReference type="GO" id="GO:0015031">
    <property type="term" value="P:protein transport"/>
    <property type="evidence" value="ECO:0007669"/>
    <property type="project" value="InterPro"/>
</dbReference>
<dbReference type="Proteomes" id="UP000887574">
    <property type="component" value="Unplaced"/>
</dbReference>
<evidence type="ECO:0000256" key="1">
    <source>
        <dbReference type="ARBA" id="ARBA00004141"/>
    </source>
</evidence>
<feature type="region of interest" description="Disordered" evidence="6">
    <location>
        <begin position="1"/>
        <end position="112"/>
    </location>
</feature>
<feature type="transmembrane region" description="Helical" evidence="5">
    <location>
        <begin position="210"/>
        <end position="233"/>
    </location>
</feature>
<keyword evidence="4 5" id="KW-0472">Membrane</keyword>
<dbReference type="AlphaFoldDB" id="A0A915CN91"/>
<comment type="similarity">
    <text evidence="5">Belongs to the SCAMP family.</text>
</comment>